<dbReference type="Proteomes" id="UP000237274">
    <property type="component" value="Unassembled WGS sequence"/>
</dbReference>
<organism evidence="1 2">
    <name type="scientific">Pectobacterium odoriferum</name>
    <dbReference type="NCBI Taxonomy" id="78398"/>
    <lineage>
        <taxon>Bacteria</taxon>
        <taxon>Pseudomonadati</taxon>
        <taxon>Pseudomonadota</taxon>
        <taxon>Gammaproteobacteria</taxon>
        <taxon>Enterobacterales</taxon>
        <taxon>Pectobacteriaceae</taxon>
        <taxon>Pectobacterium</taxon>
    </lineage>
</organism>
<proteinExistence type="predicted"/>
<dbReference type="EMBL" id="MTAO01000001">
    <property type="protein sequence ID" value="POE29188.1"/>
    <property type="molecule type" value="Genomic_DNA"/>
</dbReference>
<comment type="caution">
    <text evidence="1">The sequence shown here is derived from an EMBL/GenBank/DDBJ whole genome shotgun (WGS) entry which is preliminary data.</text>
</comment>
<gene>
    <name evidence="1" type="ORF">BV926_02410</name>
</gene>
<evidence type="ECO:0000313" key="2">
    <source>
        <dbReference type="Proteomes" id="UP000237274"/>
    </source>
</evidence>
<name>A0ABD6VV30_9GAMM</name>
<accession>A0ABD6VV30</accession>
<evidence type="ECO:0000313" key="1">
    <source>
        <dbReference type="EMBL" id="POE29188.1"/>
    </source>
</evidence>
<sequence length="60" mass="6507">MKWNIIVIKKKRGFIYSDHVAGIFLSGKKAERDGAHIMAPNGTRRVASAVGKEVSRAAAP</sequence>
<protein>
    <submittedName>
        <fullName evidence="1">Uncharacterized protein</fullName>
    </submittedName>
</protein>
<dbReference type="AlphaFoldDB" id="A0ABD6VV30"/>
<reference evidence="1 2" key="1">
    <citation type="submission" date="2017-01" db="EMBL/GenBank/DDBJ databases">
        <title>Comparative Genomics of 38 Pectobacterium strains comprising three species revealed the characteristics of Pectobacterium carotovorum.</title>
        <authorList>
            <person name="Xie H."/>
            <person name="Ma Y."/>
            <person name="Li X."/>
        </authorList>
    </citation>
    <scope>NUCLEOTIDE SEQUENCE [LARGE SCALE GENOMIC DNA]</scope>
    <source>
        <strain evidence="1 2">Q142</strain>
    </source>
</reference>